<dbReference type="GO" id="GO:0005634">
    <property type="term" value="C:nucleus"/>
    <property type="evidence" value="ECO:0007669"/>
    <property type="project" value="UniProtKB-SubCell"/>
</dbReference>
<dbReference type="Pfam" id="PF06470">
    <property type="entry name" value="SMC_hinge"/>
    <property type="match status" value="1"/>
</dbReference>
<dbReference type="GO" id="GO:0016887">
    <property type="term" value="F:ATP hydrolysis activity"/>
    <property type="evidence" value="ECO:0007669"/>
    <property type="project" value="InterPro"/>
</dbReference>
<evidence type="ECO:0000259" key="13">
    <source>
        <dbReference type="SMART" id="SM00968"/>
    </source>
</evidence>
<keyword evidence="10" id="KW-0131">Cell cycle</keyword>
<gene>
    <name evidence="14" type="ORF">PBRASI_LOCUS1373</name>
</gene>
<evidence type="ECO:0000256" key="1">
    <source>
        <dbReference type="ARBA" id="ARBA00004123"/>
    </source>
</evidence>
<comment type="caution">
    <text evidence="14">The sequence shown here is derived from an EMBL/GenBank/DDBJ whole genome shotgun (WGS) entry which is preliminary data.</text>
</comment>
<keyword evidence="9 11" id="KW-0539">Nucleus</keyword>
<dbReference type="Proteomes" id="UP000789739">
    <property type="component" value="Unassembled WGS sequence"/>
</dbReference>
<dbReference type="Gene3D" id="1.10.287.1490">
    <property type="match status" value="1"/>
</dbReference>
<feature type="coiled-coil region" evidence="12">
    <location>
        <begin position="897"/>
        <end position="1051"/>
    </location>
</feature>
<reference evidence="14" key="1">
    <citation type="submission" date="2021-06" db="EMBL/GenBank/DDBJ databases">
        <authorList>
            <person name="Kallberg Y."/>
            <person name="Tangrot J."/>
            <person name="Rosling A."/>
        </authorList>
    </citation>
    <scope>NUCLEOTIDE SEQUENCE</scope>
    <source>
        <strain evidence="14">BR232B</strain>
    </source>
</reference>
<dbReference type="FunFam" id="3.40.50.300:FF:000585">
    <property type="entry name" value="Structural maintenance of chromosomes 4"/>
    <property type="match status" value="1"/>
</dbReference>
<proteinExistence type="inferred from homology"/>
<dbReference type="PIRSF" id="PIRSF005719">
    <property type="entry name" value="SMC"/>
    <property type="match status" value="1"/>
</dbReference>
<comment type="similarity">
    <text evidence="2">Belongs to the SMC family. SMC4 subfamily.</text>
</comment>
<dbReference type="GO" id="GO:0007076">
    <property type="term" value="P:mitotic chromosome condensation"/>
    <property type="evidence" value="ECO:0007669"/>
    <property type="project" value="TreeGrafter"/>
</dbReference>
<feature type="coiled-coil region" evidence="12">
    <location>
        <begin position="543"/>
        <end position="640"/>
    </location>
</feature>
<dbReference type="InterPro" id="IPR024704">
    <property type="entry name" value="SMC"/>
</dbReference>
<evidence type="ECO:0000256" key="12">
    <source>
        <dbReference type="SAM" id="Coils"/>
    </source>
</evidence>
<evidence type="ECO:0000256" key="8">
    <source>
        <dbReference type="ARBA" id="ARBA00023067"/>
    </source>
</evidence>
<dbReference type="GO" id="GO:0000796">
    <property type="term" value="C:condensin complex"/>
    <property type="evidence" value="ECO:0007669"/>
    <property type="project" value="TreeGrafter"/>
</dbReference>
<dbReference type="GO" id="GO:0005524">
    <property type="term" value="F:ATP binding"/>
    <property type="evidence" value="ECO:0007669"/>
    <property type="project" value="UniProtKB-KW"/>
</dbReference>
<evidence type="ECO:0000313" key="15">
    <source>
        <dbReference type="Proteomes" id="UP000789739"/>
    </source>
</evidence>
<feature type="coiled-coil region" evidence="12">
    <location>
        <begin position="1109"/>
        <end position="1170"/>
    </location>
</feature>
<keyword evidence="8" id="KW-0226">DNA condensation</keyword>
<dbReference type="SMART" id="SM00968">
    <property type="entry name" value="SMC_hinge"/>
    <property type="match status" value="1"/>
</dbReference>
<dbReference type="InterPro" id="IPR027417">
    <property type="entry name" value="P-loop_NTPase"/>
</dbReference>
<keyword evidence="3" id="KW-0132">Cell division</keyword>
<evidence type="ECO:0000256" key="3">
    <source>
        <dbReference type="ARBA" id="ARBA00022618"/>
    </source>
</evidence>
<dbReference type="SUPFAM" id="SSF52540">
    <property type="entry name" value="P-loop containing nucleoside triphosphate hydrolases"/>
    <property type="match status" value="1"/>
</dbReference>
<dbReference type="PANTHER" id="PTHR18937">
    <property type="entry name" value="STRUCTURAL MAINTENANCE OF CHROMOSOMES SMC FAMILY MEMBER"/>
    <property type="match status" value="1"/>
</dbReference>
<dbReference type="GO" id="GO:0051301">
    <property type="term" value="P:cell division"/>
    <property type="evidence" value="ECO:0007669"/>
    <property type="project" value="UniProtKB-KW"/>
</dbReference>
<comment type="subcellular location">
    <subcellularLocation>
        <location evidence="1 11">Nucleus</location>
    </subcellularLocation>
</comment>
<evidence type="ECO:0000256" key="9">
    <source>
        <dbReference type="ARBA" id="ARBA00023242"/>
    </source>
</evidence>
<dbReference type="InterPro" id="IPR003395">
    <property type="entry name" value="RecF/RecN/SMC_N"/>
</dbReference>
<dbReference type="Gene3D" id="3.40.50.300">
    <property type="entry name" value="P-loop containing nucleotide triphosphate hydrolases"/>
    <property type="match status" value="2"/>
</dbReference>
<organism evidence="14 15">
    <name type="scientific">Paraglomus brasilianum</name>
    <dbReference type="NCBI Taxonomy" id="144538"/>
    <lineage>
        <taxon>Eukaryota</taxon>
        <taxon>Fungi</taxon>
        <taxon>Fungi incertae sedis</taxon>
        <taxon>Mucoromycota</taxon>
        <taxon>Glomeromycotina</taxon>
        <taxon>Glomeromycetes</taxon>
        <taxon>Paraglomerales</taxon>
        <taxon>Paraglomeraceae</taxon>
        <taxon>Paraglomus</taxon>
    </lineage>
</organism>
<dbReference type="Gene3D" id="3.30.70.1620">
    <property type="match status" value="1"/>
</dbReference>
<accession>A0A9N8W9N8</accession>
<dbReference type="Pfam" id="PF02463">
    <property type="entry name" value="SMC_N"/>
    <property type="match status" value="1"/>
</dbReference>
<name>A0A9N8W9N8_9GLOM</name>
<evidence type="ECO:0000256" key="6">
    <source>
        <dbReference type="ARBA" id="ARBA00022840"/>
    </source>
</evidence>
<evidence type="ECO:0000256" key="2">
    <source>
        <dbReference type="ARBA" id="ARBA00006005"/>
    </source>
</evidence>
<keyword evidence="15" id="KW-1185">Reference proteome</keyword>
<keyword evidence="6" id="KW-0067">ATP-binding</keyword>
<dbReference type="EMBL" id="CAJVPI010000087">
    <property type="protein sequence ID" value="CAG8477031.1"/>
    <property type="molecule type" value="Genomic_DNA"/>
</dbReference>
<evidence type="ECO:0000256" key="11">
    <source>
        <dbReference type="PIRNR" id="PIRNR005719"/>
    </source>
</evidence>
<evidence type="ECO:0000256" key="7">
    <source>
        <dbReference type="ARBA" id="ARBA00023054"/>
    </source>
</evidence>
<dbReference type="Gene3D" id="1.20.5.340">
    <property type="match status" value="1"/>
</dbReference>
<sequence>MPQPELYSSDWYQQQKLGFSTPNDDREQPRSYHLSNTIQKVGIYIEVIVAKACTLHRTEEITGELRHQDVSFDIMIATTPTRIPAPVSASVSKRRMLIRTPKRGLGTGTMTPRTPRTPRFVEEEIKPRLVIEKLTLTNFKSFYGTITIGPLHKSFSAVVGPNGSGKSNVVDSLLFVFGYRASKMRQAKVSDLIHSSHGHEELDSCSVEVHFREILDQASTPNSDDFEPIPNSELIISRHAFKNNTSKYYINGRLSNHTELTALLRERGIDLDHKRFLILQGEVESISLMKPKAANEHEDGLLEYLEDIIGTSKYKTPIEEALQDIEGLTVERAEKLNRLKLVEKEKDALEEQKKEAENYLREENSLIMKQSVFYQREVLECKNRVEIATAAVTELKSQLTAEQEKYAHIKDDTKEIEEKHNRTAREYEKLENKVNEVSTELARCETEDIQLQERKRDTNSRIKKITKTLQNDRKTLETKQSSIHDYEKDLIQQKKEISRLEKSLKAEETELEKVTESLKGKTEVYSSQIEQQQKNLAPWVEQINSIQSQIDVAQSEYDIIKNKHVSMKSALEQAEQNVVELEESRKTKEKDIRALRTEREQIRKTIQENAILYTKTKSALAEARQKASEAKATFQSSQSRGTVLTSLLNLRNSGRIRGLHDRLGNLGVIDDKYDVAISTACSSLEYIVVDTVECGQSCIEYLRRQNLGRARFYILEKIPSQDMSRIQTPENVPRLFDLVKPKDPRFASVFYKALGNTLVARDLTQANRIAFGKTRYRVVTLDGRLIEASGAMSGGGSKVSRGGMSSKFVSDVTQSVVDKLTKEQNKWEEKWREVQEEKTELDKMIEEKKEELPKLEMKLSKIDMDLDACGQAIVDAQKSVAELRKQKKPNVEDGRRMAQLQSTIEQYTTKVTQLKKQSAKIEDVIKTLQGKILEIGGDKLRNQKTKIDNIKERIDTANNNITTAQVAKTKAEKDIIKLEISISKAEKEAETLTKELEELDRLIEKNALDTSKIKAEVQEAKKVMEAKKEELATMKRELDEKTAVINEIRASEIVIKNKLEDFESGLVNCNRQLRHWQSKLKELSLHKLSGEEHIELQTFTDDELMDFDKEELRKDIDALEEKIQSANPNLSVLEEYRQREEEYAMRAKDLEEASARSDAAKQKYEELRNLRFDEFMKGFTCISQKLKEMYQMITLGGNAELELVDSLDPFSEGIVFSVMPPKKSWKNISNLSGGEKTLSSLALVFALHHFKPTPIYVMDEIDAALDFRNVSIVANYIKERTKNAQFIIISLRNNMFELADRLVGIYKTEDKTKSITVSPTVFASAVVAE</sequence>
<evidence type="ECO:0000256" key="5">
    <source>
        <dbReference type="ARBA" id="ARBA00022776"/>
    </source>
</evidence>
<dbReference type="InterPro" id="IPR036277">
    <property type="entry name" value="SMC_hinge_sf"/>
</dbReference>
<keyword evidence="4" id="KW-0547">Nucleotide-binding</keyword>
<feature type="domain" description="SMC hinge" evidence="13">
    <location>
        <begin position="657"/>
        <end position="770"/>
    </location>
</feature>
<evidence type="ECO:0000256" key="4">
    <source>
        <dbReference type="ARBA" id="ARBA00022741"/>
    </source>
</evidence>
<dbReference type="Gene3D" id="1.20.1060.20">
    <property type="match status" value="1"/>
</dbReference>
<keyword evidence="5" id="KW-0498">Mitosis</keyword>
<dbReference type="SUPFAM" id="SSF75553">
    <property type="entry name" value="Smc hinge domain"/>
    <property type="match status" value="1"/>
</dbReference>
<dbReference type="PANTHER" id="PTHR18937:SF172">
    <property type="entry name" value="STRUCTURAL MAINTENANCE OF CHROMOSOMES PROTEIN"/>
    <property type="match status" value="1"/>
</dbReference>
<feature type="coiled-coil region" evidence="12">
    <location>
        <begin position="817"/>
        <end position="865"/>
    </location>
</feature>
<protein>
    <recommendedName>
        <fullName evidence="11">Structural maintenance of chromosomes protein</fullName>
    </recommendedName>
</protein>
<feature type="coiled-coil region" evidence="12">
    <location>
        <begin position="476"/>
        <end position="517"/>
    </location>
</feature>
<feature type="coiled-coil region" evidence="12">
    <location>
        <begin position="318"/>
        <end position="447"/>
    </location>
</feature>
<evidence type="ECO:0000313" key="14">
    <source>
        <dbReference type="EMBL" id="CAG8477031.1"/>
    </source>
</evidence>
<keyword evidence="7 12" id="KW-0175">Coiled coil</keyword>
<evidence type="ECO:0000256" key="10">
    <source>
        <dbReference type="ARBA" id="ARBA00023306"/>
    </source>
</evidence>
<dbReference type="InterPro" id="IPR010935">
    <property type="entry name" value="SMC_hinge"/>
</dbReference>
<dbReference type="FunFam" id="3.40.50.300:FF:000481">
    <property type="entry name" value="Structural maintenance of chromosomes 4"/>
    <property type="match status" value="1"/>
</dbReference>
<dbReference type="OrthoDB" id="5575062at2759"/>